<accession>A0A6G8Q863</accession>
<reference evidence="1 2" key="1">
    <citation type="submission" date="2019-10" db="EMBL/GenBank/DDBJ databases">
        <title>Rubrobacter sp nov SCSIO 52090 isolated from a deep-sea sediment in the South China Sea.</title>
        <authorList>
            <person name="Chen R.W."/>
        </authorList>
    </citation>
    <scope>NUCLEOTIDE SEQUENCE [LARGE SCALE GENOMIC DNA]</scope>
    <source>
        <strain evidence="1 2">SCSIO 52909</strain>
    </source>
</reference>
<dbReference type="AlphaFoldDB" id="A0A6G8Q863"/>
<name>A0A6G8Q863_9ACTN</name>
<dbReference type="KEGG" id="rub:GBA63_08185"/>
<sequence>MGSFLIERKFFVPRRLGLCLLALVLGGGMLAAVYGKDAGAEEYSAYSDPDKTALSLILSEPRNVREFEQEFGLDDAEVGKVLAAVREENEKLAEEYAASEKIVAANKSLPDEKVADRISASDYDETVEGAIGETKESVTDLLPRGGEPELRAWVDEQWAQEVSSSSEESYARVEETKAGRRVVCKVFATQYIGYTRYEASLPHRTLKFGSRPQVVIKRINGNVAVRPRIKEVGPWNTYDNYWQTRKNRTMWKSLKRCVPQAHAAYYRNYNGGKDEFGRTVLNPAGVDLTPAVASDLRLGKYQNAWVYVKFPWLRR</sequence>
<evidence type="ECO:0000313" key="1">
    <source>
        <dbReference type="EMBL" id="QIN82622.1"/>
    </source>
</evidence>
<dbReference type="RefSeq" id="WP_166175130.1">
    <property type="nucleotide sequence ID" value="NZ_CP045119.1"/>
</dbReference>
<dbReference type="EMBL" id="CP045119">
    <property type="protein sequence ID" value="QIN82622.1"/>
    <property type="molecule type" value="Genomic_DNA"/>
</dbReference>
<organism evidence="1 2">
    <name type="scientific">Rubrobacter tropicus</name>
    <dbReference type="NCBI Taxonomy" id="2653851"/>
    <lineage>
        <taxon>Bacteria</taxon>
        <taxon>Bacillati</taxon>
        <taxon>Actinomycetota</taxon>
        <taxon>Rubrobacteria</taxon>
        <taxon>Rubrobacterales</taxon>
        <taxon>Rubrobacteraceae</taxon>
        <taxon>Rubrobacter</taxon>
    </lineage>
</organism>
<keyword evidence="2" id="KW-1185">Reference proteome</keyword>
<evidence type="ECO:0000313" key="2">
    <source>
        <dbReference type="Proteomes" id="UP000501452"/>
    </source>
</evidence>
<gene>
    <name evidence="1" type="ORF">GBA63_08185</name>
</gene>
<dbReference type="Proteomes" id="UP000501452">
    <property type="component" value="Chromosome"/>
</dbReference>
<protein>
    <submittedName>
        <fullName evidence="1">Uncharacterized protein</fullName>
    </submittedName>
</protein>
<proteinExistence type="predicted"/>